<accession>A0A941E3J6</accession>
<dbReference type="PANTHER" id="PTHR21174:SF0">
    <property type="entry name" value="HD PHOSPHOHYDROLASE FAMILY PROTEIN-RELATED"/>
    <property type="match status" value="1"/>
</dbReference>
<dbReference type="PIRSF" id="PIRSF035170">
    <property type="entry name" value="HD_phosphohydro"/>
    <property type="match status" value="1"/>
</dbReference>
<organism evidence="1 2">
    <name type="scientific">Undibacterium fentianense</name>
    <dbReference type="NCBI Taxonomy" id="2828728"/>
    <lineage>
        <taxon>Bacteria</taxon>
        <taxon>Pseudomonadati</taxon>
        <taxon>Pseudomonadota</taxon>
        <taxon>Betaproteobacteria</taxon>
        <taxon>Burkholderiales</taxon>
        <taxon>Oxalobacteraceae</taxon>
        <taxon>Undibacterium</taxon>
    </lineage>
</organism>
<name>A0A941E3J6_9BURK</name>
<dbReference type="SUPFAM" id="SSF109604">
    <property type="entry name" value="HD-domain/PDEase-like"/>
    <property type="match status" value="1"/>
</dbReference>
<dbReference type="PANTHER" id="PTHR21174">
    <property type="match status" value="1"/>
</dbReference>
<sequence>MLYHSAELFNLSWQRAWSNLELCPPKNTAAKLVAAYSQSHRHYHTCQHLQECLTYFSEVVDLVKFPGEVEIALWFHDAVYELRANDNEKRSADWALEVLSCAGASDEQLSRVGSLIMATCHQAEPSESDQRLLVDIDLSILGANPARFAEYDTQVGLEYHWVPKWIYRSKRKAVLRNFLDRPQIYGTAHFHERLEAQARVNLAACI</sequence>
<comment type="caution">
    <text evidence="1">The sequence shown here is derived from an EMBL/GenBank/DDBJ whole genome shotgun (WGS) entry which is preliminary data.</text>
</comment>
<gene>
    <name evidence="1" type="ORF">KDM90_11170</name>
</gene>
<dbReference type="InterPro" id="IPR009218">
    <property type="entry name" value="HD_phosphohydro"/>
</dbReference>
<dbReference type="Proteomes" id="UP000678545">
    <property type="component" value="Unassembled WGS sequence"/>
</dbReference>
<reference evidence="1" key="1">
    <citation type="submission" date="2021-04" db="EMBL/GenBank/DDBJ databases">
        <title>novel species isolated from subtropical streams in China.</title>
        <authorList>
            <person name="Lu H."/>
        </authorList>
    </citation>
    <scope>NUCLEOTIDE SEQUENCE</scope>
    <source>
        <strain evidence="1">FT137W</strain>
    </source>
</reference>
<evidence type="ECO:0000313" key="2">
    <source>
        <dbReference type="Proteomes" id="UP000678545"/>
    </source>
</evidence>
<proteinExistence type="predicted"/>
<protein>
    <submittedName>
        <fullName evidence="1">N-methyl-D-aspartate receptor NMDAR2C subunit</fullName>
    </submittedName>
</protein>
<evidence type="ECO:0000313" key="1">
    <source>
        <dbReference type="EMBL" id="MBR7800557.1"/>
    </source>
</evidence>
<dbReference type="AlphaFoldDB" id="A0A941E3J6"/>
<keyword evidence="1" id="KW-0675">Receptor</keyword>
<keyword evidence="2" id="KW-1185">Reference proteome</keyword>
<dbReference type="EMBL" id="JAGSPJ010000004">
    <property type="protein sequence ID" value="MBR7800557.1"/>
    <property type="molecule type" value="Genomic_DNA"/>
</dbReference>
<dbReference type="RefSeq" id="WP_212675685.1">
    <property type="nucleotide sequence ID" value="NZ_JAGSPJ010000004.1"/>
</dbReference>
<dbReference type="Gene3D" id="1.10.3210.10">
    <property type="entry name" value="Hypothetical protein af1432"/>
    <property type="match status" value="1"/>
</dbReference>